<dbReference type="AlphaFoldDB" id="Q17BW4"/>
<dbReference type="PaxDb" id="7159-AAEL004800-PA"/>
<name>Q17BW4_AEDAE</name>
<dbReference type="EMBL" id="CH477315">
    <property type="protein sequence ID" value="EAT43789.1"/>
    <property type="molecule type" value="Genomic_DNA"/>
</dbReference>
<dbReference type="HOGENOM" id="CLU_3052163_0_0_1"/>
<reference evidence="1" key="2">
    <citation type="journal article" date="2007" name="Science">
        <title>Genome sequence of Aedes aegypti, a major arbovirus vector.</title>
        <authorList>
            <person name="Nene V."/>
            <person name="Wortman J.R."/>
            <person name="Lawson D."/>
            <person name="Haas B."/>
            <person name="Kodira C."/>
            <person name="Tu Z.J."/>
            <person name="Loftus B."/>
            <person name="Xi Z."/>
            <person name="Megy K."/>
            <person name="Grabherr M."/>
            <person name="Ren Q."/>
            <person name="Zdobnov E.M."/>
            <person name="Lobo N.F."/>
            <person name="Campbell K.S."/>
            <person name="Brown S.E."/>
            <person name="Bonaldo M.F."/>
            <person name="Zhu J."/>
            <person name="Sinkins S.P."/>
            <person name="Hogenkamp D.G."/>
            <person name="Amedeo P."/>
            <person name="Arensburger P."/>
            <person name="Atkinson P.W."/>
            <person name="Bidwell S."/>
            <person name="Biedler J."/>
            <person name="Birney E."/>
            <person name="Bruggner R.V."/>
            <person name="Costas J."/>
            <person name="Coy M.R."/>
            <person name="Crabtree J."/>
            <person name="Crawford M."/>
            <person name="Debruyn B."/>
            <person name="Decaprio D."/>
            <person name="Eiglmeier K."/>
            <person name="Eisenstadt E."/>
            <person name="El-Dorry H."/>
            <person name="Gelbart W.M."/>
            <person name="Gomes S.L."/>
            <person name="Hammond M."/>
            <person name="Hannick L.I."/>
            <person name="Hogan J.R."/>
            <person name="Holmes M.H."/>
            <person name="Jaffe D."/>
            <person name="Johnston J.S."/>
            <person name="Kennedy R.C."/>
            <person name="Koo H."/>
            <person name="Kravitz S."/>
            <person name="Kriventseva E.V."/>
            <person name="Kulp D."/>
            <person name="Labutti K."/>
            <person name="Lee E."/>
            <person name="Li S."/>
            <person name="Lovin D.D."/>
            <person name="Mao C."/>
            <person name="Mauceli E."/>
            <person name="Menck C.F."/>
            <person name="Miller J.R."/>
            <person name="Montgomery P."/>
            <person name="Mori A."/>
            <person name="Nascimento A.L."/>
            <person name="Naveira H.F."/>
            <person name="Nusbaum C."/>
            <person name="O'leary S."/>
            <person name="Orvis J."/>
            <person name="Pertea M."/>
            <person name="Quesneville H."/>
            <person name="Reidenbach K.R."/>
            <person name="Rogers Y.H."/>
            <person name="Roth C.W."/>
            <person name="Schneider J.R."/>
            <person name="Schatz M."/>
            <person name="Shumway M."/>
            <person name="Stanke M."/>
            <person name="Stinson E.O."/>
            <person name="Tubio J.M."/>
            <person name="Vanzee J.P."/>
            <person name="Verjovski-Almeida S."/>
            <person name="Werner D."/>
            <person name="White O."/>
            <person name="Wyder S."/>
            <person name="Zeng Q."/>
            <person name="Zhao Q."/>
            <person name="Zhao Y."/>
            <person name="Hill C.A."/>
            <person name="Raikhel A.S."/>
            <person name="Soares M.B."/>
            <person name="Knudson D.L."/>
            <person name="Lee N.H."/>
            <person name="Galagan J."/>
            <person name="Salzberg S.L."/>
            <person name="Paulsen I.T."/>
            <person name="Dimopoulos G."/>
            <person name="Collins F.H."/>
            <person name="Birren B."/>
            <person name="Fraser-Liggett C.M."/>
            <person name="Severson D.W."/>
        </authorList>
    </citation>
    <scope>NUCLEOTIDE SEQUENCE [LARGE SCALE GENOMIC DNA]</scope>
    <source>
        <strain evidence="1">Liverpool</strain>
    </source>
</reference>
<gene>
    <name evidence="1" type="ORF">AaeL_AAEL004800</name>
</gene>
<evidence type="ECO:0000313" key="2">
    <source>
        <dbReference type="Proteomes" id="UP000682892"/>
    </source>
</evidence>
<proteinExistence type="predicted"/>
<reference evidence="1" key="3">
    <citation type="submission" date="2012-09" db="EMBL/GenBank/DDBJ databases">
        <authorList>
            <consortium name="VectorBase"/>
        </authorList>
    </citation>
    <scope>NUCLEOTIDE SEQUENCE</scope>
    <source>
        <strain evidence="1">Liverpool</strain>
    </source>
</reference>
<protein>
    <submittedName>
        <fullName evidence="1">AAEL004800-PA</fullName>
    </submittedName>
</protein>
<sequence length="54" mass="6134">MPQAWDECITNRATHGELHRESVADLSLVVRGLTTFEGKVAEQPLLDHQHFFSD</sequence>
<organism evidence="1 2">
    <name type="scientific">Aedes aegypti</name>
    <name type="common">Yellowfever mosquito</name>
    <name type="synonym">Culex aegypti</name>
    <dbReference type="NCBI Taxonomy" id="7159"/>
    <lineage>
        <taxon>Eukaryota</taxon>
        <taxon>Metazoa</taxon>
        <taxon>Ecdysozoa</taxon>
        <taxon>Arthropoda</taxon>
        <taxon>Hexapoda</taxon>
        <taxon>Insecta</taxon>
        <taxon>Pterygota</taxon>
        <taxon>Neoptera</taxon>
        <taxon>Endopterygota</taxon>
        <taxon>Diptera</taxon>
        <taxon>Nematocera</taxon>
        <taxon>Culicoidea</taxon>
        <taxon>Culicidae</taxon>
        <taxon>Culicinae</taxon>
        <taxon>Aedini</taxon>
        <taxon>Aedes</taxon>
        <taxon>Stegomyia</taxon>
    </lineage>
</organism>
<reference evidence="1" key="1">
    <citation type="submission" date="2005-10" db="EMBL/GenBank/DDBJ databases">
        <authorList>
            <person name="Loftus B.J."/>
            <person name="Nene V.M."/>
            <person name="Hannick L.I."/>
            <person name="Bidwell S."/>
            <person name="Haas B."/>
            <person name="Amedeo P."/>
            <person name="Orvis J."/>
            <person name="Wortman J.R."/>
            <person name="White O.R."/>
            <person name="Salzberg S."/>
            <person name="Shumway M."/>
            <person name="Koo H."/>
            <person name="Zhao Y."/>
            <person name="Holmes M."/>
            <person name="Miller J."/>
            <person name="Schatz M."/>
            <person name="Pop M."/>
            <person name="Pai G."/>
            <person name="Utterback T."/>
            <person name="Rogers Y.-H."/>
            <person name="Kravitz S."/>
            <person name="Fraser C.M."/>
        </authorList>
    </citation>
    <scope>NUCLEOTIDE SEQUENCE</scope>
    <source>
        <strain evidence="1">Liverpool</strain>
    </source>
</reference>
<accession>Q17BW4</accession>
<dbReference type="Proteomes" id="UP000682892">
    <property type="component" value="Chromosome 1"/>
</dbReference>
<evidence type="ECO:0000313" key="1">
    <source>
        <dbReference type="EMBL" id="EAT43789.1"/>
    </source>
</evidence>